<dbReference type="SUPFAM" id="SSF55729">
    <property type="entry name" value="Acyl-CoA N-acyltransferases (Nat)"/>
    <property type="match status" value="1"/>
</dbReference>
<evidence type="ECO:0000313" key="2">
    <source>
        <dbReference type="EMBL" id="MBC1489771.1"/>
    </source>
</evidence>
<evidence type="ECO:0000259" key="1">
    <source>
        <dbReference type="PROSITE" id="PS51186"/>
    </source>
</evidence>
<organism evidence="2 4">
    <name type="scientific">Listeria immobilis</name>
    <dbReference type="NCBI Taxonomy" id="2713502"/>
    <lineage>
        <taxon>Bacteria</taxon>
        <taxon>Bacillati</taxon>
        <taxon>Bacillota</taxon>
        <taxon>Bacilli</taxon>
        <taxon>Bacillales</taxon>
        <taxon>Listeriaceae</taxon>
        <taxon>Listeria</taxon>
    </lineage>
</organism>
<protein>
    <submittedName>
        <fullName evidence="2">GNAT family N-acetyltransferase</fullName>
    </submittedName>
</protein>
<dbReference type="EMBL" id="JAASUB010000011">
    <property type="protein sequence ID" value="MBC1510274.1"/>
    <property type="molecule type" value="Genomic_DNA"/>
</dbReference>
<comment type="caution">
    <text evidence="2">The sequence shown here is derived from an EMBL/GenBank/DDBJ whole genome shotgun (WGS) entry which is preliminary data.</text>
</comment>
<dbReference type="RefSeq" id="WP_185347501.1">
    <property type="nucleotide sequence ID" value="NZ_JAASTU010000018.1"/>
</dbReference>
<dbReference type="InterPro" id="IPR000182">
    <property type="entry name" value="GNAT_dom"/>
</dbReference>
<evidence type="ECO:0000313" key="4">
    <source>
        <dbReference type="Proteomes" id="UP000561617"/>
    </source>
</evidence>
<sequence>MEILLQKPTTADFPFIEWLWGDPATTQILGGPFPFPKETRMDWLQSKSLKTNAYFIIKWNKQSVGEVSFRDLKDGVAHLNIKVGAKYRGHSIAKIALQQFLAYFVNDCGGRVMLDEVRKENVAAIQFLTKMGFEKKSEMKHTILFRKDLV</sequence>
<dbReference type="PANTHER" id="PTHR43328">
    <property type="entry name" value="ACETYLTRANSFERASE-RELATED"/>
    <property type="match status" value="1"/>
</dbReference>
<keyword evidence="2" id="KW-0808">Transferase</keyword>
<dbReference type="AlphaFoldDB" id="A0A7X0X8V2"/>
<feature type="domain" description="N-acetyltransferase" evidence="1">
    <location>
        <begin position="3"/>
        <end position="150"/>
    </location>
</feature>
<dbReference type="Pfam" id="PF13302">
    <property type="entry name" value="Acetyltransf_3"/>
    <property type="match status" value="1"/>
</dbReference>
<keyword evidence="5" id="KW-1185">Reference proteome</keyword>
<dbReference type="Proteomes" id="UP000587800">
    <property type="component" value="Unassembled WGS sequence"/>
</dbReference>
<evidence type="ECO:0000313" key="3">
    <source>
        <dbReference type="EMBL" id="MBC1510274.1"/>
    </source>
</evidence>
<evidence type="ECO:0000313" key="5">
    <source>
        <dbReference type="Proteomes" id="UP000587800"/>
    </source>
</evidence>
<reference evidence="4 5" key="1">
    <citation type="submission" date="2020-03" db="EMBL/GenBank/DDBJ databases">
        <title>Soil Listeria distribution.</title>
        <authorList>
            <person name="Liao J."/>
            <person name="Wiedmann M."/>
        </authorList>
    </citation>
    <scope>NUCLEOTIDE SEQUENCE [LARGE SCALE GENOMIC DNA]</scope>
    <source>
        <strain evidence="3 5">FSL L7-1515</strain>
        <strain evidence="2 4">FSL L7-1554</strain>
    </source>
</reference>
<name>A0A7X0X8V2_9LIST</name>
<dbReference type="Proteomes" id="UP000561617">
    <property type="component" value="Unassembled WGS sequence"/>
</dbReference>
<dbReference type="InterPro" id="IPR016181">
    <property type="entry name" value="Acyl_CoA_acyltransferase"/>
</dbReference>
<dbReference type="PROSITE" id="PS51186">
    <property type="entry name" value="GNAT"/>
    <property type="match status" value="1"/>
</dbReference>
<dbReference type="EMBL" id="JAASTW010000017">
    <property type="protein sequence ID" value="MBC1489771.1"/>
    <property type="molecule type" value="Genomic_DNA"/>
</dbReference>
<accession>A0A7X0X8V2</accession>
<dbReference type="PANTHER" id="PTHR43328:SF1">
    <property type="entry name" value="N-ACETYLTRANSFERASE DOMAIN-CONTAINING PROTEIN"/>
    <property type="match status" value="1"/>
</dbReference>
<dbReference type="Gene3D" id="3.40.630.30">
    <property type="match status" value="1"/>
</dbReference>
<dbReference type="GO" id="GO:0016747">
    <property type="term" value="F:acyltransferase activity, transferring groups other than amino-acyl groups"/>
    <property type="evidence" value="ECO:0007669"/>
    <property type="project" value="InterPro"/>
</dbReference>
<gene>
    <name evidence="2" type="ORF">HCJ38_12295</name>
    <name evidence="3" type="ORF">HCJ59_10290</name>
</gene>
<proteinExistence type="predicted"/>